<dbReference type="EMBL" id="CAUJNA010000347">
    <property type="protein sequence ID" value="CAJ1375914.1"/>
    <property type="molecule type" value="Genomic_DNA"/>
</dbReference>
<feature type="domain" description="SH3" evidence="3">
    <location>
        <begin position="1"/>
        <end position="57"/>
    </location>
</feature>
<accession>A0AA36MKK9</accession>
<dbReference type="Gene3D" id="2.30.30.40">
    <property type="entry name" value="SH3 Domains"/>
    <property type="match status" value="1"/>
</dbReference>
<keyword evidence="1 2" id="KW-0728">SH3 domain</keyword>
<dbReference type="Gene3D" id="2.60.120.590">
    <property type="entry name" value="Alpha-ketoglutarate-dependent dioxygenase AlkB-like"/>
    <property type="match status" value="1"/>
</dbReference>
<reference evidence="4" key="1">
    <citation type="submission" date="2023-08" db="EMBL/GenBank/DDBJ databases">
        <authorList>
            <person name="Chen Y."/>
            <person name="Shah S."/>
            <person name="Dougan E. K."/>
            <person name="Thang M."/>
            <person name="Chan C."/>
        </authorList>
    </citation>
    <scope>NUCLEOTIDE SEQUENCE</scope>
</reference>
<gene>
    <name evidence="4" type="ORF">EVOR1521_LOCUS5095</name>
</gene>
<dbReference type="SUPFAM" id="SSF51197">
    <property type="entry name" value="Clavaminate synthase-like"/>
    <property type="match status" value="1"/>
</dbReference>
<evidence type="ECO:0000256" key="2">
    <source>
        <dbReference type="PROSITE-ProRule" id="PRU00192"/>
    </source>
</evidence>
<dbReference type="InterPro" id="IPR036028">
    <property type="entry name" value="SH3-like_dom_sf"/>
</dbReference>
<dbReference type="SUPFAM" id="SSF50044">
    <property type="entry name" value="SH3-domain"/>
    <property type="match status" value="2"/>
</dbReference>
<evidence type="ECO:0000313" key="4">
    <source>
        <dbReference type="EMBL" id="CAJ1375914.1"/>
    </source>
</evidence>
<evidence type="ECO:0000259" key="3">
    <source>
        <dbReference type="PROSITE" id="PS50002"/>
    </source>
</evidence>
<dbReference type="Proteomes" id="UP001178507">
    <property type="component" value="Unassembled WGS sequence"/>
</dbReference>
<feature type="domain" description="SH3" evidence="3">
    <location>
        <begin position="65"/>
        <end position="126"/>
    </location>
</feature>
<protein>
    <recommendedName>
        <fullName evidence="3">SH3 domain-containing protein</fullName>
    </recommendedName>
</protein>
<dbReference type="PROSITE" id="PS50002">
    <property type="entry name" value="SH3"/>
    <property type="match status" value="2"/>
</dbReference>
<evidence type="ECO:0000313" key="5">
    <source>
        <dbReference type="Proteomes" id="UP001178507"/>
    </source>
</evidence>
<dbReference type="InterPro" id="IPR001452">
    <property type="entry name" value="SH3_domain"/>
</dbReference>
<dbReference type="AlphaFoldDB" id="A0AA36MKK9"/>
<organism evidence="4 5">
    <name type="scientific">Effrenium voratum</name>
    <dbReference type="NCBI Taxonomy" id="2562239"/>
    <lineage>
        <taxon>Eukaryota</taxon>
        <taxon>Sar</taxon>
        <taxon>Alveolata</taxon>
        <taxon>Dinophyceae</taxon>
        <taxon>Suessiales</taxon>
        <taxon>Symbiodiniaceae</taxon>
        <taxon>Effrenium</taxon>
    </lineage>
</organism>
<name>A0AA36MKK9_9DINO</name>
<evidence type="ECO:0000256" key="1">
    <source>
        <dbReference type="ARBA" id="ARBA00022443"/>
    </source>
</evidence>
<comment type="caution">
    <text evidence="4">The sequence shown here is derived from an EMBL/GenBank/DDBJ whole genome shotgun (WGS) entry which is preliminary data.</text>
</comment>
<sequence>MEPVVAESDTGYLTVRPGDTVTVLYLGEEGEEKGWAFATLGQISGWLPSSALEPLPSAVVQEPEPEPAVVQVQRGYLPPMGGYLQLRRGERVVVMHREDEWLYGYSTEGLQEPGWFPDLVLTKPPLPDDDVEEEVEEEADAGLPKWAIVSKGAAGWQTVLCERGCFVGFMEKGLPVADAKAWQKKIVSSVDFEQPVGPLGPMGRGTKWLVAEGCSCCYRYGGHVVEPGIFEGWMLDLMRQVMPIFGIHEEKAWPTACNLNLYVGPDGLDWHADDESLMDTPDGSACIVSLSLGAD</sequence>
<keyword evidence="5" id="KW-1185">Reference proteome</keyword>
<dbReference type="InterPro" id="IPR037151">
    <property type="entry name" value="AlkB-like_sf"/>
</dbReference>
<proteinExistence type="predicted"/>